<evidence type="ECO:0000313" key="2">
    <source>
        <dbReference type="EMBL" id="KAF2432619.1"/>
    </source>
</evidence>
<feature type="compositionally biased region" description="Pro residues" evidence="1">
    <location>
        <begin position="246"/>
        <end position="255"/>
    </location>
</feature>
<evidence type="ECO:0000313" key="3">
    <source>
        <dbReference type="Proteomes" id="UP000800235"/>
    </source>
</evidence>
<protein>
    <submittedName>
        <fullName evidence="2">Uncharacterized protein</fullName>
    </submittedName>
</protein>
<organism evidence="2 3">
    <name type="scientific">Tothia fuscella</name>
    <dbReference type="NCBI Taxonomy" id="1048955"/>
    <lineage>
        <taxon>Eukaryota</taxon>
        <taxon>Fungi</taxon>
        <taxon>Dikarya</taxon>
        <taxon>Ascomycota</taxon>
        <taxon>Pezizomycotina</taxon>
        <taxon>Dothideomycetes</taxon>
        <taxon>Pleosporomycetidae</taxon>
        <taxon>Venturiales</taxon>
        <taxon>Cylindrosympodiaceae</taxon>
        <taxon>Tothia</taxon>
    </lineage>
</organism>
<keyword evidence="3" id="KW-1185">Reference proteome</keyword>
<sequence length="773" mass="86509">MPVKLIYLIQVEIVKVGSPRRRSQSPNLMPTTGEEYNKLADDARTLHYTIQDLEDLAASRKLDSSKEVELREHFQKCEALLQNLDLAIEKYDALPVQSQRTFDRMGWSQDVDLKTSISLLATFYKSLLESPQSKIESALEKLAEEYSSGRHDTASIGSLSTMSDSDDDDSGWLQIVRDLTDLGVPENILQAHRSFIIDWILRAINSGALTEKMPVEEKDDEKIAVISTPPPLPPKISNPSFSAPQFIPPSSPAPPLALASDSSQSQVQPQNYLGHSYNNSQNWQQTHHSYDNSPNLQPITSHEGYARPSSMDEPPSPIEPESDILWTAQKISEAWQRKDWAEAKQLLNQQIMAVERGEYVEISGEPVQPDLRILRHILGVCHSLSGDFLLAKEAFESVLHGVYVLGLSIDDGDIAACRWLGETCIYLNEPSNAALAWSIAFHGLINRSPPTHNLTFALLHDLRFLNQKTNGLNALRNSVVKSNRDISSILMRMRGTDKFQIVLTAIDNLSQNINLGGRRPLLSKDISLAEGFLFQPLLSSRSSWPFPQDPFFQSESSINLLSVLSRPKQEFQWYSVATTALGHSKTLTYSTKQPLKWLVEAVRFCLNTYAIEWKIQGSMYLLRLSQTHERIAYYDCFGIKLRKLQFRNTHGIKLTEGTLYTTRSFGAGQMLQSIGGDNSQETQRKEVVRNELADRLRGYLEQAERDTNAGNWPPVDAPESRAPYEMSGMAPNAYAELSGAPAGGAISELPGEASGSTHRWKRQSNFPIAELPG</sequence>
<feature type="compositionally biased region" description="Low complexity" evidence="1">
    <location>
        <begin position="256"/>
        <end position="265"/>
    </location>
</feature>
<evidence type="ECO:0000256" key="1">
    <source>
        <dbReference type="SAM" id="MobiDB-lite"/>
    </source>
</evidence>
<feature type="compositionally biased region" description="Polar residues" evidence="1">
    <location>
        <begin position="266"/>
        <end position="300"/>
    </location>
</feature>
<dbReference type="Proteomes" id="UP000800235">
    <property type="component" value="Unassembled WGS sequence"/>
</dbReference>
<dbReference type="InterPro" id="IPR011990">
    <property type="entry name" value="TPR-like_helical_dom_sf"/>
</dbReference>
<dbReference type="AlphaFoldDB" id="A0A9P4TZK8"/>
<dbReference type="OrthoDB" id="7464126at2759"/>
<proteinExistence type="predicted"/>
<name>A0A9P4TZK8_9PEZI</name>
<feature type="region of interest" description="Disordered" evidence="1">
    <location>
        <begin position="218"/>
        <end position="321"/>
    </location>
</feature>
<comment type="caution">
    <text evidence="2">The sequence shown here is derived from an EMBL/GenBank/DDBJ whole genome shotgun (WGS) entry which is preliminary data.</text>
</comment>
<dbReference type="EMBL" id="MU007025">
    <property type="protein sequence ID" value="KAF2432619.1"/>
    <property type="molecule type" value="Genomic_DNA"/>
</dbReference>
<gene>
    <name evidence="2" type="ORF">EJ08DRAFT_695373</name>
</gene>
<accession>A0A9P4TZK8</accession>
<reference evidence="2" key="1">
    <citation type="journal article" date="2020" name="Stud. Mycol.">
        <title>101 Dothideomycetes genomes: a test case for predicting lifestyles and emergence of pathogens.</title>
        <authorList>
            <person name="Haridas S."/>
            <person name="Albert R."/>
            <person name="Binder M."/>
            <person name="Bloem J."/>
            <person name="Labutti K."/>
            <person name="Salamov A."/>
            <person name="Andreopoulos B."/>
            <person name="Baker S."/>
            <person name="Barry K."/>
            <person name="Bills G."/>
            <person name="Bluhm B."/>
            <person name="Cannon C."/>
            <person name="Castanera R."/>
            <person name="Culley D."/>
            <person name="Daum C."/>
            <person name="Ezra D."/>
            <person name="Gonzalez J."/>
            <person name="Henrissat B."/>
            <person name="Kuo A."/>
            <person name="Liang C."/>
            <person name="Lipzen A."/>
            <person name="Lutzoni F."/>
            <person name="Magnuson J."/>
            <person name="Mondo S."/>
            <person name="Nolan M."/>
            <person name="Ohm R."/>
            <person name="Pangilinan J."/>
            <person name="Park H.-J."/>
            <person name="Ramirez L."/>
            <person name="Alfaro M."/>
            <person name="Sun H."/>
            <person name="Tritt A."/>
            <person name="Yoshinaga Y."/>
            <person name="Zwiers L.-H."/>
            <person name="Turgeon B."/>
            <person name="Goodwin S."/>
            <person name="Spatafora J."/>
            <person name="Crous P."/>
            <person name="Grigoriev I."/>
        </authorList>
    </citation>
    <scope>NUCLEOTIDE SEQUENCE</scope>
    <source>
        <strain evidence="2">CBS 130266</strain>
    </source>
</reference>
<feature type="region of interest" description="Disordered" evidence="1">
    <location>
        <begin position="703"/>
        <end position="773"/>
    </location>
</feature>
<dbReference type="Gene3D" id="1.25.40.10">
    <property type="entry name" value="Tetratricopeptide repeat domain"/>
    <property type="match status" value="1"/>
</dbReference>